<feature type="domain" description="Flavodoxin-like" evidence="9">
    <location>
        <begin position="53"/>
        <end position="190"/>
    </location>
</feature>
<sequence>MLSEDKLQKIKEFTSTLSREELIWLNGYIAGQAGALQGALPSSGTPAALNKKITLAYGTETGNSKKLATQLAGIAKKKGIGVKLAGLDQYRFTDLTKEEYFFVVISTQGEGEPPLLAKKFYDQLHEQAVELKKMKFGVLALGDTSYAQFCKTGEDIDARLEALGAHRMLPLKKCDVDYEEDSLHWIDNVATVLQTSVGSVPAIAAPLVEEKKPVGKKHYNGIIVTNINLNDRGSNKETYHVEISTDEDLDYLPGDALGLIPVNSDAAVEEIITLTGVNPDLEIQTAKVKAPVRELLKKHLNILYPLKSTIKQYAAITGYEIPEEVRLSIPDLLKKYPIKAAAAFEEVIKILTPQAPRLYSISSAPGSHGLGEIHITVSKDEYYVEDDKRTGVSSEFFSTHPAGTEFEFFIQKQKHFRLPANDKDVIMIGPGTGIAPFRSFIAERDAQGAEGRNWLFFGEQHFVTDFLYQTELQDYLQTGVLTNLDVAFSRDQKEKIYVQHRMKQRGAELYDWISNGAYMYISGKREPTSKDVEKMLVEIFKEHGNKTEEEAEKYLHQLVEEGRWEKDVY</sequence>
<dbReference type="InterPro" id="IPR001709">
    <property type="entry name" value="Flavoprot_Pyr_Nucl_cyt_Rdtase"/>
</dbReference>
<dbReference type="SUPFAM" id="SSF63380">
    <property type="entry name" value="Riboflavin synthase domain-like"/>
    <property type="match status" value="1"/>
</dbReference>
<dbReference type="Pfam" id="PF00667">
    <property type="entry name" value="FAD_binding_1"/>
    <property type="match status" value="1"/>
</dbReference>
<accession>A0ABZ0WD87</accession>
<keyword evidence="7" id="KW-0560">Oxidoreductase</keyword>
<comment type="cofactor">
    <cofactor evidence="2">
        <name>FAD</name>
        <dbReference type="ChEBI" id="CHEBI:57692"/>
    </cofactor>
</comment>
<dbReference type="InterPro" id="IPR001094">
    <property type="entry name" value="Flavdoxin-like"/>
</dbReference>
<proteinExistence type="predicted"/>
<dbReference type="InterPro" id="IPR017927">
    <property type="entry name" value="FAD-bd_FR_type"/>
</dbReference>
<dbReference type="Gene3D" id="3.40.50.360">
    <property type="match status" value="1"/>
</dbReference>
<dbReference type="Gene3D" id="2.40.30.10">
    <property type="entry name" value="Translation factors"/>
    <property type="match status" value="1"/>
</dbReference>
<keyword evidence="8" id="KW-0028">Amino-acid biosynthesis</keyword>
<evidence type="ECO:0000256" key="3">
    <source>
        <dbReference type="ARBA" id="ARBA00022630"/>
    </source>
</evidence>
<keyword evidence="6" id="KW-0521">NADP</keyword>
<dbReference type="PRINTS" id="PR00371">
    <property type="entry name" value="FPNCR"/>
</dbReference>
<dbReference type="PANTHER" id="PTHR19384">
    <property type="entry name" value="NITRIC OXIDE SYNTHASE-RELATED"/>
    <property type="match status" value="1"/>
</dbReference>
<evidence type="ECO:0000313" key="12">
    <source>
        <dbReference type="Proteomes" id="UP001325680"/>
    </source>
</evidence>
<evidence type="ECO:0000259" key="9">
    <source>
        <dbReference type="PROSITE" id="PS50902"/>
    </source>
</evidence>
<dbReference type="SUPFAM" id="SSF52343">
    <property type="entry name" value="Ferredoxin reductase-like, C-terminal NADP-linked domain"/>
    <property type="match status" value="1"/>
</dbReference>
<dbReference type="SUPFAM" id="SSF52218">
    <property type="entry name" value="Flavoproteins"/>
    <property type="match status" value="1"/>
</dbReference>
<dbReference type="PROSITE" id="PS50902">
    <property type="entry name" value="FLAVODOXIN_LIKE"/>
    <property type="match status" value="1"/>
</dbReference>
<dbReference type="Gene3D" id="1.20.990.10">
    <property type="entry name" value="NADPH-cytochrome p450 Reductase, Chain A, domain 3"/>
    <property type="match status" value="1"/>
</dbReference>
<dbReference type="InterPro" id="IPR001433">
    <property type="entry name" value="OxRdtase_FAD/NAD-bd"/>
</dbReference>
<evidence type="ECO:0000256" key="2">
    <source>
        <dbReference type="ARBA" id="ARBA00001974"/>
    </source>
</evidence>
<evidence type="ECO:0000256" key="7">
    <source>
        <dbReference type="ARBA" id="ARBA00023002"/>
    </source>
</evidence>
<keyword evidence="4" id="KW-0288">FMN</keyword>
<dbReference type="InterPro" id="IPR023173">
    <property type="entry name" value="NADPH_Cyt_P450_Rdtase_alpha"/>
</dbReference>
<dbReference type="Gene3D" id="3.40.50.80">
    <property type="entry name" value="Nucleotide-binding domain of ferredoxin-NADP reductase (FNR) module"/>
    <property type="match status" value="1"/>
</dbReference>
<feature type="domain" description="FAD-binding FR-type" evidence="10">
    <location>
        <begin position="216"/>
        <end position="419"/>
    </location>
</feature>
<protein>
    <submittedName>
        <fullName evidence="11">Flavodoxin domain-containing protein</fullName>
    </submittedName>
</protein>
<dbReference type="EMBL" id="CP139960">
    <property type="protein sequence ID" value="WQD40654.1"/>
    <property type="molecule type" value="Genomic_DNA"/>
</dbReference>
<organism evidence="11 12">
    <name type="scientific">Niabella yanshanensis</name>
    <dbReference type="NCBI Taxonomy" id="577386"/>
    <lineage>
        <taxon>Bacteria</taxon>
        <taxon>Pseudomonadati</taxon>
        <taxon>Bacteroidota</taxon>
        <taxon>Chitinophagia</taxon>
        <taxon>Chitinophagales</taxon>
        <taxon>Chitinophagaceae</taxon>
        <taxon>Niabella</taxon>
    </lineage>
</organism>
<dbReference type="Pfam" id="PF00175">
    <property type="entry name" value="NAD_binding_1"/>
    <property type="match status" value="1"/>
</dbReference>
<keyword evidence="3" id="KW-0285">Flavoprotein</keyword>
<dbReference type="PANTHER" id="PTHR19384:SF128">
    <property type="entry name" value="NADPH OXIDOREDUCTASE A"/>
    <property type="match status" value="1"/>
</dbReference>
<evidence type="ECO:0000256" key="5">
    <source>
        <dbReference type="ARBA" id="ARBA00022827"/>
    </source>
</evidence>
<evidence type="ECO:0000256" key="4">
    <source>
        <dbReference type="ARBA" id="ARBA00022643"/>
    </source>
</evidence>
<evidence type="ECO:0000256" key="6">
    <source>
        <dbReference type="ARBA" id="ARBA00022857"/>
    </source>
</evidence>
<dbReference type="InterPro" id="IPR017938">
    <property type="entry name" value="Riboflavin_synthase-like_b-brl"/>
</dbReference>
<evidence type="ECO:0000259" key="10">
    <source>
        <dbReference type="PROSITE" id="PS51384"/>
    </source>
</evidence>
<keyword evidence="12" id="KW-1185">Reference proteome</keyword>
<evidence type="ECO:0000256" key="8">
    <source>
        <dbReference type="ARBA" id="ARBA00023192"/>
    </source>
</evidence>
<keyword evidence="5" id="KW-0274">FAD</keyword>
<reference evidence="11 12" key="1">
    <citation type="submission" date="2023-12" db="EMBL/GenBank/DDBJ databases">
        <title>Genome sequencing and assembly of bacterial species from a model synthetic community.</title>
        <authorList>
            <person name="Hogle S.L."/>
        </authorList>
    </citation>
    <scope>NUCLEOTIDE SEQUENCE [LARGE SCALE GENOMIC DNA]</scope>
    <source>
        <strain evidence="11 12">HAMBI_3031</strain>
    </source>
</reference>
<dbReference type="RefSeq" id="WP_114789826.1">
    <property type="nucleotide sequence ID" value="NZ_CP139960.1"/>
</dbReference>
<evidence type="ECO:0000256" key="1">
    <source>
        <dbReference type="ARBA" id="ARBA00001917"/>
    </source>
</evidence>
<name>A0ABZ0WD87_9BACT</name>
<keyword evidence="8" id="KW-0198">Cysteine biosynthesis</keyword>
<gene>
    <name evidence="11" type="ORF">U0035_10895</name>
</gene>
<evidence type="ECO:0000313" key="11">
    <source>
        <dbReference type="EMBL" id="WQD40654.1"/>
    </source>
</evidence>
<dbReference type="InterPro" id="IPR008254">
    <property type="entry name" value="Flavodoxin/NO_synth"/>
</dbReference>
<comment type="cofactor">
    <cofactor evidence="1">
        <name>FMN</name>
        <dbReference type="ChEBI" id="CHEBI:58210"/>
    </cofactor>
</comment>
<dbReference type="PROSITE" id="PS51384">
    <property type="entry name" value="FAD_FR"/>
    <property type="match status" value="1"/>
</dbReference>
<dbReference type="InterPro" id="IPR029039">
    <property type="entry name" value="Flavoprotein-like_sf"/>
</dbReference>
<dbReference type="InterPro" id="IPR039261">
    <property type="entry name" value="FNR_nucleotide-bd"/>
</dbReference>
<dbReference type="InterPro" id="IPR003097">
    <property type="entry name" value="CysJ-like_FAD-binding"/>
</dbReference>
<dbReference type="PRINTS" id="PR00369">
    <property type="entry name" value="FLAVODOXIN"/>
</dbReference>
<dbReference type="Proteomes" id="UP001325680">
    <property type="component" value="Chromosome"/>
</dbReference>
<dbReference type="Pfam" id="PF00258">
    <property type="entry name" value="Flavodoxin_1"/>
    <property type="match status" value="1"/>
</dbReference>